<evidence type="ECO:0000313" key="3">
    <source>
        <dbReference type="Proteomes" id="UP000177625"/>
    </source>
</evidence>
<dbReference type="Proteomes" id="UP000177625">
    <property type="component" value="Unassembled WGS sequence"/>
</dbReference>
<protein>
    <recommendedName>
        <fullName evidence="4">BTB domain-containing protein</fullName>
    </recommendedName>
</protein>
<dbReference type="AlphaFoldDB" id="A0A1E1M3P7"/>
<feature type="compositionally biased region" description="Polar residues" evidence="1">
    <location>
        <begin position="313"/>
        <end position="322"/>
    </location>
</feature>
<evidence type="ECO:0000256" key="1">
    <source>
        <dbReference type="SAM" id="MobiDB-lite"/>
    </source>
</evidence>
<name>A0A1E1M3P7_RHYSE</name>
<feature type="region of interest" description="Disordered" evidence="1">
    <location>
        <begin position="311"/>
        <end position="348"/>
    </location>
</feature>
<organism evidence="2 3">
    <name type="scientific">Rhynchosporium secalis</name>
    <name type="common">Barley scald fungus</name>
    <dbReference type="NCBI Taxonomy" id="38038"/>
    <lineage>
        <taxon>Eukaryota</taxon>
        <taxon>Fungi</taxon>
        <taxon>Dikarya</taxon>
        <taxon>Ascomycota</taxon>
        <taxon>Pezizomycotina</taxon>
        <taxon>Leotiomycetes</taxon>
        <taxon>Helotiales</taxon>
        <taxon>Ploettnerulaceae</taxon>
        <taxon>Rhynchosporium</taxon>
    </lineage>
</organism>
<reference evidence="3" key="1">
    <citation type="submission" date="2016-03" db="EMBL/GenBank/DDBJ databases">
        <authorList>
            <person name="Guldener U."/>
        </authorList>
    </citation>
    <scope>NUCLEOTIDE SEQUENCE [LARGE SCALE GENOMIC DNA]</scope>
</reference>
<evidence type="ECO:0008006" key="4">
    <source>
        <dbReference type="Google" id="ProtNLM"/>
    </source>
</evidence>
<dbReference type="EMBL" id="FJVC01000148">
    <property type="protein sequence ID" value="CZT43731.1"/>
    <property type="molecule type" value="Genomic_DNA"/>
</dbReference>
<accession>A0A1E1M3P7</accession>
<evidence type="ECO:0000313" key="2">
    <source>
        <dbReference type="EMBL" id="CZT43731.1"/>
    </source>
</evidence>
<proteinExistence type="predicted"/>
<gene>
    <name evidence="2" type="ORF">RSE6_03807</name>
</gene>
<keyword evidence="3" id="KW-1185">Reference proteome</keyword>
<sequence length="348" mass="39840">MAADLLIEMKDDKGFIERLRSSSMIEIKCHDHTTEQDIIVRIPEAIACSLSGRISELVGNRSDATTKLDMEGLMGRAGDLDVFEDFFRDNLLSYLTCFVQWIYTSKLNYDKELPLFNMWIFAVILECPRLQNETVRMLSRDALWRSNVSLGEKRQQYYFANHRFPFTIFFCERLAENFKDKDTNGFREDGGIDVKFWEKKKYLLFLLDCAAYFGLNDRRVLDTIDDDCSEGMGNLSIMIMKRMVQLAKIGGEMCPWDPKNIGRYLVTEQRAKNMAMEVPAVQTPLRKRPVIASGSDYAAATDNGNKRVKAVSGNVQIKQSSSAEKRLSEVSKTLVGEDDEGSIHHRRS</sequence>